<dbReference type="AlphaFoldDB" id="A0AAW6U649"/>
<evidence type="ECO:0000256" key="1">
    <source>
        <dbReference type="ARBA" id="ARBA00022679"/>
    </source>
</evidence>
<dbReference type="Pfam" id="PF13302">
    <property type="entry name" value="Acetyltransf_3"/>
    <property type="match status" value="1"/>
</dbReference>
<dbReference type="PANTHER" id="PTHR43792:SF8">
    <property type="entry name" value="[RIBOSOMAL PROTEIN US5]-ALANINE N-ACETYLTRANSFERASE"/>
    <property type="match status" value="1"/>
</dbReference>
<evidence type="ECO:0000256" key="2">
    <source>
        <dbReference type="ARBA" id="ARBA00023315"/>
    </source>
</evidence>
<keyword evidence="6" id="KW-1185">Reference proteome</keyword>
<accession>A0AAW6U649</accession>
<dbReference type="RefSeq" id="WP_282838430.1">
    <property type="nucleotide sequence ID" value="NZ_JASCXW010000001.1"/>
</dbReference>
<evidence type="ECO:0000313" key="6">
    <source>
        <dbReference type="Proteomes" id="UP001431532"/>
    </source>
</evidence>
<organism evidence="5 6">
    <name type="scientific">Peloplasma aerotolerans</name>
    <dbReference type="NCBI Taxonomy" id="3044389"/>
    <lineage>
        <taxon>Bacteria</taxon>
        <taxon>Bacillati</taxon>
        <taxon>Mycoplasmatota</taxon>
        <taxon>Mollicutes</taxon>
        <taxon>Acholeplasmatales</taxon>
        <taxon>Acholeplasmataceae</taxon>
        <taxon>Peloplasma</taxon>
    </lineage>
</organism>
<dbReference type="GO" id="GO:0005737">
    <property type="term" value="C:cytoplasm"/>
    <property type="evidence" value="ECO:0007669"/>
    <property type="project" value="TreeGrafter"/>
</dbReference>
<dbReference type="Gene3D" id="3.40.630.30">
    <property type="match status" value="1"/>
</dbReference>
<dbReference type="SUPFAM" id="SSF55729">
    <property type="entry name" value="Acyl-CoA N-acyltransferases (Nat)"/>
    <property type="match status" value="1"/>
</dbReference>
<keyword evidence="1" id="KW-0808">Transferase</keyword>
<comment type="caution">
    <text evidence="5">The sequence shown here is derived from an EMBL/GenBank/DDBJ whole genome shotgun (WGS) entry which is preliminary data.</text>
</comment>
<evidence type="ECO:0000259" key="4">
    <source>
        <dbReference type="PROSITE" id="PS51186"/>
    </source>
</evidence>
<dbReference type="InterPro" id="IPR000182">
    <property type="entry name" value="GNAT_dom"/>
</dbReference>
<evidence type="ECO:0000256" key="3">
    <source>
        <dbReference type="ARBA" id="ARBA00038502"/>
    </source>
</evidence>
<dbReference type="InterPro" id="IPR016181">
    <property type="entry name" value="Acyl_CoA_acyltransferase"/>
</dbReference>
<feature type="domain" description="N-acetyltransferase" evidence="4">
    <location>
        <begin position="16"/>
        <end position="184"/>
    </location>
</feature>
<dbReference type="Proteomes" id="UP001431532">
    <property type="component" value="Unassembled WGS sequence"/>
</dbReference>
<sequence length="196" mass="23265">MKKPYKLMPVVYFDNYVLRTLKKTDYKDMYDYGRDPEVTRYLSWGPFVMPSEARRSISQIFYPRIRHGLPIGYAIVDVKTSKMIGTIDFHSKIRGENGAEIGYVLHQNYWNQGIMSQAIKKMIEIGFDYLNFDLLRIRHLKKNVASQKVIEKTPFKFIQKEKYVLEKSNSILEDEMLTYELTKEDYYGSQQSQRNL</sequence>
<dbReference type="EMBL" id="JASCXW010000001">
    <property type="protein sequence ID" value="MDI6452039.1"/>
    <property type="molecule type" value="Genomic_DNA"/>
</dbReference>
<comment type="similarity">
    <text evidence="3">Belongs to the acetyltransferase family. RimJ subfamily.</text>
</comment>
<dbReference type="InterPro" id="IPR051531">
    <property type="entry name" value="N-acetyltransferase"/>
</dbReference>
<dbReference type="GO" id="GO:0008999">
    <property type="term" value="F:protein-N-terminal-alanine acetyltransferase activity"/>
    <property type="evidence" value="ECO:0007669"/>
    <property type="project" value="TreeGrafter"/>
</dbReference>
<dbReference type="PROSITE" id="PS51186">
    <property type="entry name" value="GNAT"/>
    <property type="match status" value="1"/>
</dbReference>
<reference evidence="5" key="1">
    <citation type="submission" date="2023-05" db="EMBL/GenBank/DDBJ databases">
        <title>Mariniplasma microaerophilum sp. nov., a novel anaerobic mollicute isolated from terrestrial mud volcano, Taman Peninsula, Russia.</title>
        <authorList>
            <person name="Khomyakova M.A."/>
            <person name="Merkel A.Y."/>
            <person name="Slobodkin A.I."/>
        </authorList>
    </citation>
    <scope>NUCLEOTIDE SEQUENCE</scope>
    <source>
        <strain evidence="5">M4Ah</strain>
    </source>
</reference>
<name>A0AAW6U649_9MOLU</name>
<dbReference type="PANTHER" id="PTHR43792">
    <property type="entry name" value="GNAT FAMILY, PUTATIVE (AFU_ORTHOLOGUE AFUA_3G00765)-RELATED-RELATED"/>
    <property type="match status" value="1"/>
</dbReference>
<evidence type="ECO:0000313" key="5">
    <source>
        <dbReference type="EMBL" id="MDI6452039.1"/>
    </source>
</evidence>
<proteinExistence type="inferred from homology"/>
<keyword evidence="2" id="KW-0012">Acyltransferase</keyword>
<protein>
    <submittedName>
        <fullName evidence="5">GNAT family N-acetyltransferase</fullName>
    </submittedName>
</protein>
<gene>
    <name evidence="5" type="ORF">QJ521_00555</name>
</gene>